<evidence type="ECO:0000256" key="11">
    <source>
        <dbReference type="RuleBase" id="RU000488"/>
    </source>
</evidence>
<feature type="repeat" description="Solcar" evidence="10">
    <location>
        <begin position="112"/>
        <end position="196"/>
    </location>
</feature>
<evidence type="ECO:0000256" key="13">
    <source>
        <dbReference type="SAM" id="Phobius"/>
    </source>
</evidence>
<feature type="compositionally biased region" description="Polar residues" evidence="12">
    <location>
        <begin position="1"/>
        <end position="13"/>
    </location>
</feature>
<evidence type="ECO:0000256" key="9">
    <source>
        <dbReference type="ARBA" id="ARBA00023136"/>
    </source>
</evidence>
<gene>
    <name evidence="15 16" type="primary">LOC106816078</name>
</gene>
<feature type="transmembrane region" description="Helical" evidence="13">
    <location>
        <begin position="209"/>
        <end position="231"/>
    </location>
</feature>
<keyword evidence="14" id="KW-1185">Reference proteome</keyword>
<evidence type="ECO:0000256" key="2">
    <source>
        <dbReference type="ARBA" id="ARBA00006375"/>
    </source>
</evidence>
<dbReference type="PANTHER" id="PTHR46131:SF1">
    <property type="entry name" value="SD08549P"/>
    <property type="match status" value="1"/>
</dbReference>
<evidence type="ECO:0000256" key="1">
    <source>
        <dbReference type="ARBA" id="ARBA00004448"/>
    </source>
</evidence>
<evidence type="ECO:0000256" key="7">
    <source>
        <dbReference type="ARBA" id="ARBA00022989"/>
    </source>
</evidence>
<dbReference type="Pfam" id="PF00153">
    <property type="entry name" value="Mito_carr"/>
    <property type="match status" value="3"/>
</dbReference>
<evidence type="ECO:0000256" key="12">
    <source>
        <dbReference type="SAM" id="MobiDB-lite"/>
    </source>
</evidence>
<dbReference type="PANTHER" id="PTHR46131">
    <property type="entry name" value="SD08549P"/>
    <property type="match status" value="1"/>
</dbReference>
<dbReference type="InterPro" id="IPR052465">
    <property type="entry name" value="Mito_NAD+_Carrier"/>
</dbReference>
<keyword evidence="8" id="KW-0496">Mitochondrion</keyword>
<evidence type="ECO:0000256" key="6">
    <source>
        <dbReference type="ARBA" id="ARBA00022792"/>
    </source>
</evidence>
<feature type="repeat" description="Solcar" evidence="10">
    <location>
        <begin position="208"/>
        <end position="295"/>
    </location>
</feature>
<dbReference type="PROSITE" id="PS50920">
    <property type="entry name" value="SOLCAR"/>
    <property type="match status" value="3"/>
</dbReference>
<dbReference type="InterPro" id="IPR018108">
    <property type="entry name" value="MCP_transmembrane"/>
</dbReference>
<dbReference type="Proteomes" id="UP000695022">
    <property type="component" value="Unplaced"/>
</dbReference>
<evidence type="ECO:0000256" key="8">
    <source>
        <dbReference type="ARBA" id="ARBA00023128"/>
    </source>
</evidence>
<dbReference type="GeneID" id="106816078"/>
<keyword evidence="6" id="KW-0999">Mitochondrion inner membrane</keyword>
<evidence type="ECO:0000256" key="4">
    <source>
        <dbReference type="ARBA" id="ARBA00022692"/>
    </source>
</evidence>
<evidence type="ECO:0000256" key="10">
    <source>
        <dbReference type="PROSITE-ProRule" id="PRU00282"/>
    </source>
</evidence>
<keyword evidence="3 11" id="KW-0813">Transport</keyword>
<dbReference type="SUPFAM" id="SSF103506">
    <property type="entry name" value="Mitochondrial carrier"/>
    <property type="match status" value="1"/>
</dbReference>
<evidence type="ECO:0000256" key="5">
    <source>
        <dbReference type="ARBA" id="ARBA00022737"/>
    </source>
</evidence>
<reference evidence="15 16" key="1">
    <citation type="submission" date="2025-05" db="UniProtKB">
        <authorList>
            <consortium name="RefSeq"/>
        </authorList>
    </citation>
    <scope>IDENTIFICATION</scope>
</reference>
<evidence type="ECO:0000256" key="3">
    <source>
        <dbReference type="ARBA" id="ARBA00022448"/>
    </source>
</evidence>
<comment type="subcellular location">
    <subcellularLocation>
        <location evidence="1">Mitochondrion inner membrane</location>
        <topology evidence="1">Multi-pass membrane protein</topology>
    </subcellularLocation>
</comment>
<evidence type="ECO:0000313" key="16">
    <source>
        <dbReference type="RefSeq" id="XP_014676129.1"/>
    </source>
</evidence>
<feature type="region of interest" description="Disordered" evidence="12">
    <location>
        <begin position="1"/>
        <end position="20"/>
    </location>
</feature>
<feature type="repeat" description="Solcar" evidence="10">
    <location>
        <begin position="23"/>
        <end position="103"/>
    </location>
</feature>
<evidence type="ECO:0000313" key="14">
    <source>
        <dbReference type="Proteomes" id="UP000695022"/>
    </source>
</evidence>
<evidence type="ECO:0000313" key="15">
    <source>
        <dbReference type="RefSeq" id="XP_014676123.1"/>
    </source>
</evidence>
<proteinExistence type="inferred from homology"/>
<comment type="similarity">
    <text evidence="2 11">Belongs to the mitochondrial carrier (TC 2.A.29) family.</text>
</comment>
<sequence length="306" mass="35059">MSVPRLTNSSSPASVLPKTPAKTDSKLEFFCGSCAAVINICCTFPLNKIMFRQQLLGLTTTQAVRQLKQEGLFNLYRGVVPILCQRTVTMSIMFGMYDKYKKILKQSYPSMPVYVYRPIAAMLAGSTEAMLTPLERVQSLLQDRRYDRRFHGTVHAFRELKGYSMREYWRGVMPILIRNGPSNVVFFGLRQPFKDMMPVVDTIRNPMLYYLEHFLSGAILGASISTIFYPVNVIKTKMQSRLGGKFLTCREAFFLVFNERGRSWRNMFRGVNMNFTRSLVSWGIVNASYEALRKLVYGRSGEELTS</sequence>
<dbReference type="Gene3D" id="1.50.40.10">
    <property type="entry name" value="Mitochondrial carrier domain"/>
    <property type="match status" value="1"/>
</dbReference>
<keyword evidence="9 10" id="KW-0472">Membrane</keyword>
<protein>
    <submittedName>
        <fullName evidence="15 16">Solute carrier family 25 member 51-like</fullName>
    </submittedName>
</protein>
<keyword evidence="4 10" id="KW-0812">Transmembrane</keyword>
<dbReference type="InterPro" id="IPR023395">
    <property type="entry name" value="MCP_dom_sf"/>
</dbReference>
<keyword evidence="5" id="KW-0677">Repeat</keyword>
<keyword evidence="7 13" id="KW-1133">Transmembrane helix</keyword>
<dbReference type="RefSeq" id="XP_014676129.1">
    <property type="nucleotide sequence ID" value="XM_014820643.1"/>
</dbReference>
<name>A0ABM1EVA8_PRICU</name>
<dbReference type="RefSeq" id="XP_014676123.1">
    <property type="nucleotide sequence ID" value="XM_014820637.1"/>
</dbReference>
<accession>A0ABM1EVA8</accession>
<organism evidence="14 16">
    <name type="scientific">Priapulus caudatus</name>
    <name type="common">Priapulid worm</name>
    <dbReference type="NCBI Taxonomy" id="37621"/>
    <lineage>
        <taxon>Eukaryota</taxon>
        <taxon>Metazoa</taxon>
        <taxon>Ecdysozoa</taxon>
        <taxon>Scalidophora</taxon>
        <taxon>Priapulida</taxon>
        <taxon>Priapulimorpha</taxon>
        <taxon>Priapulimorphida</taxon>
        <taxon>Priapulidae</taxon>
        <taxon>Priapulus</taxon>
    </lineage>
</organism>